<evidence type="ECO:0000256" key="6">
    <source>
        <dbReference type="ARBA" id="ARBA00022676"/>
    </source>
</evidence>
<sequence>MADANAAVLLVTVSLVLLGLVAGLSWSWALLPVGVVVFIFLLARGLKSRDELAHLNVCVLVLGDLGRSPRMQYHALSLSKHGYNVTFIGFLGTKPHQDVLEDDRIDILPIVEHKGLPFGPKILRYVTKVISQSLQLLYVLMKLDDQAYILLQNPPGLPSIAVVWLASRLIGAQFVIDWHNYGYSIMALSHGENHPIVKLAKWYEKFFGHFSDHNLCVTDAMRRDLWKNWNIRASTLYDKPPSIFRETPLKLRHELFIRMASAYPQFRACSENKENTELTAFTERNTKIGEVKLAAGRPALLISSTSWTEDEDFSILLKALEDYEGFVEAGERLPSLVCAITGKGPQKDYYEKIINSKEFHHVKICTPWMEAEDYPVLLGSADLGVCLHKSSSGLDLPMKVVDMFGCCLPVCAIHFRCLDELLKHEENGLIFKDAAELSEQLKLLFSDFPNDQGKLSVFRRNLRESVQQRWDENWDQNILPLFKEHCD</sequence>
<evidence type="ECO:0000256" key="4">
    <source>
        <dbReference type="ARBA" id="ARBA00015841"/>
    </source>
</evidence>
<dbReference type="GO" id="GO:0004578">
    <property type="term" value="F:chitobiosyldiphosphodolichol beta-mannosyltransferase activity"/>
    <property type="evidence" value="ECO:0007669"/>
    <property type="project" value="UniProtKB-EC"/>
</dbReference>
<evidence type="ECO:0000259" key="21">
    <source>
        <dbReference type="Pfam" id="PF00534"/>
    </source>
</evidence>
<evidence type="ECO:0000256" key="2">
    <source>
        <dbReference type="ARBA" id="ARBA00004922"/>
    </source>
</evidence>
<evidence type="ECO:0000256" key="17">
    <source>
        <dbReference type="ARBA" id="ARBA00056362"/>
    </source>
</evidence>
<dbReference type="InterPro" id="IPR001296">
    <property type="entry name" value="Glyco_trans_1"/>
</dbReference>
<evidence type="ECO:0000256" key="14">
    <source>
        <dbReference type="ARBA" id="ARBA00031566"/>
    </source>
</evidence>
<evidence type="ECO:0000256" key="15">
    <source>
        <dbReference type="ARBA" id="ARBA00033088"/>
    </source>
</evidence>
<evidence type="ECO:0000256" key="11">
    <source>
        <dbReference type="ARBA" id="ARBA00022989"/>
    </source>
</evidence>
<evidence type="ECO:0000256" key="1">
    <source>
        <dbReference type="ARBA" id="ARBA00004389"/>
    </source>
</evidence>
<comment type="similarity">
    <text evidence="18">Belongs to the glycosyltransferase group 1 family. Glycosyltransferase 33 subfamily.</text>
</comment>
<dbReference type="SUPFAM" id="SSF53756">
    <property type="entry name" value="UDP-Glycosyltransferase/glycogen phosphorylase"/>
    <property type="match status" value="1"/>
</dbReference>
<comment type="pathway">
    <text evidence="2">Protein modification; protein glycosylation.</text>
</comment>
<keyword evidence="23" id="KW-1185">Reference proteome</keyword>
<dbReference type="CDD" id="cd03816">
    <property type="entry name" value="GT33_ALG1-like"/>
    <property type="match status" value="1"/>
</dbReference>
<dbReference type="InterPro" id="IPR026051">
    <property type="entry name" value="ALG1-like"/>
</dbReference>
<evidence type="ECO:0000256" key="18">
    <source>
        <dbReference type="ARBA" id="ARBA00061237"/>
    </source>
</evidence>
<evidence type="ECO:0000256" key="13">
    <source>
        <dbReference type="ARBA" id="ARBA00031434"/>
    </source>
</evidence>
<organism evidence="22 23">
    <name type="scientific">Tachysurus vachellii</name>
    <name type="common">Darkbarbel catfish</name>
    <name type="synonym">Pelteobagrus vachellii</name>
    <dbReference type="NCBI Taxonomy" id="175792"/>
    <lineage>
        <taxon>Eukaryota</taxon>
        <taxon>Metazoa</taxon>
        <taxon>Chordata</taxon>
        <taxon>Craniata</taxon>
        <taxon>Vertebrata</taxon>
        <taxon>Euteleostomi</taxon>
        <taxon>Actinopterygii</taxon>
        <taxon>Neopterygii</taxon>
        <taxon>Teleostei</taxon>
        <taxon>Ostariophysi</taxon>
        <taxon>Siluriformes</taxon>
        <taxon>Bagridae</taxon>
        <taxon>Tachysurus</taxon>
    </lineage>
</organism>
<dbReference type="PANTHER" id="PTHR13036:SF0">
    <property type="entry name" value="CHITOBIOSYLDIPHOSPHODOLICHOL BETA-MANNOSYLTRANSFERASE"/>
    <property type="match status" value="1"/>
</dbReference>
<evidence type="ECO:0000256" key="5">
    <source>
        <dbReference type="ARBA" id="ARBA00022553"/>
    </source>
</evidence>
<dbReference type="EMBL" id="JAVHJS010000018">
    <property type="protein sequence ID" value="KAK2829053.1"/>
    <property type="molecule type" value="Genomic_DNA"/>
</dbReference>
<keyword evidence="10" id="KW-0735">Signal-anchor</keyword>
<evidence type="ECO:0000256" key="20">
    <source>
        <dbReference type="SAM" id="Phobius"/>
    </source>
</evidence>
<keyword evidence="11 20" id="KW-1133">Transmembrane helix</keyword>
<comment type="caution">
    <text evidence="22">The sequence shown here is derived from an EMBL/GenBank/DDBJ whole genome shotgun (WGS) entry which is preliminary data.</text>
</comment>
<evidence type="ECO:0000313" key="22">
    <source>
        <dbReference type="EMBL" id="KAK2829053.1"/>
    </source>
</evidence>
<dbReference type="Pfam" id="PF00534">
    <property type="entry name" value="Glycos_transf_1"/>
    <property type="match status" value="1"/>
</dbReference>
<comment type="function">
    <text evidence="17">Mannosyltransferase that operates in the biosynthetic pathway of dolichol-linked oligosaccharides, the glycan precursors employed in protein asparagine (N)-glycosylation. The assembly of dolichol-linked oligosaccharides begins on the cytosolic side of the endoplasmic reticulum membrane and finishes in its lumen. The sequential addition of sugars to dolichol pyrophosphate produces dolichol-linked oligosaccharides containing fourteen sugars, including two GlcNAcs, nine mannoses and three glucoses. Once assembled, the oligosaccharide is transferred from the lipid to nascent proteins by oligosaccharyltransferases. Catalyzes, on the cytoplasmic face of the endoplasmic reticulum, the addition of the first mannose residues to the dolichol-linked oligosaccharide chain, to produce Man1GlcNAc(2)-PP-dolichol core oligosaccharide. Man1GlcNAc(2)-PP-dolichol is a substrate for ALG2, the following enzyme in the biosynthetic pathway.</text>
</comment>
<evidence type="ECO:0000256" key="9">
    <source>
        <dbReference type="ARBA" id="ARBA00022824"/>
    </source>
</evidence>
<evidence type="ECO:0000256" key="19">
    <source>
        <dbReference type="ARBA" id="ARBA00082785"/>
    </source>
</evidence>
<keyword evidence="8 20" id="KW-0812">Transmembrane</keyword>
<keyword evidence="7" id="KW-0808">Transferase</keyword>
<dbReference type="FunFam" id="3.40.50.2000:FF:000109">
    <property type="entry name" value="Chitobiosyldiphosphodolichol beta-mannosyltransferase"/>
    <property type="match status" value="1"/>
</dbReference>
<evidence type="ECO:0000256" key="12">
    <source>
        <dbReference type="ARBA" id="ARBA00023136"/>
    </source>
</evidence>
<dbReference type="GO" id="GO:0005789">
    <property type="term" value="C:endoplasmic reticulum membrane"/>
    <property type="evidence" value="ECO:0007669"/>
    <property type="project" value="UniProtKB-SubCell"/>
</dbReference>
<reference evidence="22" key="1">
    <citation type="submission" date="2023-08" db="EMBL/GenBank/DDBJ databases">
        <title>Pelteobagrus vachellii genome.</title>
        <authorList>
            <person name="Liu H."/>
        </authorList>
    </citation>
    <scope>NUCLEOTIDE SEQUENCE</scope>
    <source>
        <strain evidence="22">PRFRI_2022a</strain>
        <tissue evidence="22">Muscle</tissue>
    </source>
</reference>
<evidence type="ECO:0000256" key="10">
    <source>
        <dbReference type="ARBA" id="ARBA00022968"/>
    </source>
</evidence>
<evidence type="ECO:0000313" key="23">
    <source>
        <dbReference type="Proteomes" id="UP001187315"/>
    </source>
</evidence>
<dbReference type="PANTHER" id="PTHR13036">
    <property type="entry name" value="BETA1,4 MANNOSYLTRANSFERASE"/>
    <property type="match status" value="1"/>
</dbReference>
<name>A0AA88M290_TACVA</name>
<evidence type="ECO:0000256" key="8">
    <source>
        <dbReference type="ARBA" id="ARBA00022692"/>
    </source>
</evidence>
<keyword evidence="12 20" id="KW-0472">Membrane</keyword>
<gene>
    <name evidence="22" type="ORF">Q7C36_017043</name>
</gene>
<keyword evidence="5" id="KW-0597">Phosphoprotein</keyword>
<comment type="subcellular location">
    <subcellularLocation>
        <location evidence="1">Endoplasmic reticulum membrane</location>
        <topology evidence="1">Single-pass membrane protein</topology>
    </subcellularLocation>
</comment>
<dbReference type="EC" id="2.4.1.142" evidence="3"/>
<comment type="catalytic activity">
    <reaction evidence="16">
        <text>an N,N'-diacetylchitobiosyl-diphospho-di-trans,poly-cis-dolichol + GDP-alpha-D-mannose = a beta-D-Man-(1-&gt;4)-beta-D-GlcNAc-(1-&gt;4)-alpha-D-GlcNAc-diphospho-di-trans,poly-cis-dolichol + GDP + H(+)</text>
        <dbReference type="Rhea" id="RHEA:13865"/>
        <dbReference type="Rhea" id="RHEA-COMP:19510"/>
        <dbReference type="Rhea" id="RHEA-COMP:19511"/>
        <dbReference type="ChEBI" id="CHEBI:15378"/>
        <dbReference type="ChEBI" id="CHEBI:57269"/>
        <dbReference type="ChEBI" id="CHEBI:57527"/>
        <dbReference type="ChEBI" id="CHEBI:58189"/>
        <dbReference type="ChEBI" id="CHEBI:58472"/>
        <dbReference type="EC" id="2.4.1.142"/>
    </reaction>
    <physiologicalReaction direction="left-to-right" evidence="16">
        <dbReference type="Rhea" id="RHEA:13866"/>
    </physiologicalReaction>
</comment>
<keyword evidence="6" id="KW-0328">Glycosyltransferase</keyword>
<protein>
    <recommendedName>
        <fullName evidence="4">Chitobiosyldiphosphodolichol beta-mannosyltransferase</fullName>
        <ecNumber evidence="3">2.4.1.142</ecNumber>
    </recommendedName>
    <alternativeName>
        <fullName evidence="19">Asparagine-linked glycosylation protein 1 homolog</fullName>
    </alternativeName>
    <alternativeName>
        <fullName evidence="14">Beta-1,4-mannosyltransferase</fullName>
    </alternativeName>
    <alternativeName>
        <fullName evidence="15">GDP-Man:GlcNAc2-PP-dolichol mannosyltransferase</fullName>
    </alternativeName>
    <alternativeName>
        <fullName evidence="13">GDP-mannose-dolichol diphosphochitobiose mannosyltransferase</fullName>
    </alternativeName>
</protein>
<dbReference type="FunFam" id="3.40.50.2000:FF:000096">
    <property type="entry name" value="ALG1, chitobiosyldiphosphodolichol beta-mannosyltransferase"/>
    <property type="match status" value="1"/>
</dbReference>
<keyword evidence="9" id="KW-0256">Endoplasmic reticulum</keyword>
<evidence type="ECO:0000256" key="7">
    <source>
        <dbReference type="ARBA" id="ARBA00022679"/>
    </source>
</evidence>
<accession>A0AA88M290</accession>
<evidence type="ECO:0000256" key="16">
    <source>
        <dbReference type="ARBA" id="ARBA00045071"/>
    </source>
</evidence>
<evidence type="ECO:0000256" key="3">
    <source>
        <dbReference type="ARBA" id="ARBA00012611"/>
    </source>
</evidence>
<feature type="domain" description="Glycosyl transferase family 1" evidence="21">
    <location>
        <begin position="297"/>
        <end position="447"/>
    </location>
</feature>
<proteinExistence type="inferred from homology"/>
<feature type="transmembrane region" description="Helical" evidence="20">
    <location>
        <begin position="7"/>
        <end position="24"/>
    </location>
</feature>
<dbReference type="Gene3D" id="3.40.50.2000">
    <property type="entry name" value="Glycogen Phosphorylase B"/>
    <property type="match status" value="1"/>
</dbReference>
<dbReference type="Proteomes" id="UP001187315">
    <property type="component" value="Unassembled WGS sequence"/>
</dbReference>
<dbReference type="AlphaFoldDB" id="A0AA88M290"/>